<dbReference type="PANTHER" id="PTHR24094">
    <property type="entry name" value="SECRETED PROTEIN"/>
    <property type="match status" value="1"/>
</dbReference>
<gene>
    <name evidence="2" type="ORF">METZ01_LOCUS345429</name>
</gene>
<dbReference type="PROSITE" id="PS51257">
    <property type="entry name" value="PROKAR_LIPOPROTEIN"/>
    <property type="match status" value="1"/>
</dbReference>
<accession>A0A382R5Y9</accession>
<reference evidence="2" key="1">
    <citation type="submission" date="2018-05" db="EMBL/GenBank/DDBJ databases">
        <authorList>
            <person name="Lanie J.A."/>
            <person name="Ng W.-L."/>
            <person name="Kazmierczak K.M."/>
            <person name="Andrzejewski T.M."/>
            <person name="Davidsen T.M."/>
            <person name="Wayne K.J."/>
            <person name="Tettelin H."/>
            <person name="Glass J.I."/>
            <person name="Rusch D."/>
            <person name="Podicherti R."/>
            <person name="Tsui H.-C.T."/>
            <person name="Winkler M.E."/>
        </authorList>
    </citation>
    <scope>NUCLEOTIDE SEQUENCE</scope>
</reference>
<dbReference type="InterPro" id="IPR011089">
    <property type="entry name" value="GmrSD_C"/>
</dbReference>
<organism evidence="2">
    <name type="scientific">marine metagenome</name>
    <dbReference type="NCBI Taxonomy" id="408172"/>
    <lineage>
        <taxon>unclassified sequences</taxon>
        <taxon>metagenomes</taxon>
        <taxon>ecological metagenomes</taxon>
    </lineage>
</organism>
<dbReference type="PANTHER" id="PTHR24094:SF15">
    <property type="entry name" value="AMP-DEPENDENT SYNTHETASE_LIGASE DOMAIN-CONTAINING PROTEIN-RELATED"/>
    <property type="match status" value="1"/>
</dbReference>
<protein>
    <recommendedName>
        <fullName evidence="1">GmrSD restriction endonucleases C-terminal domain-containing protein</fullName>
    </recommendedName>
</protein>
<feature type="domain" description="GmrSD restriction endonucleases C-terminal" evidence="1">
    <location>
        <begin position="149"/>
        <end position="247"/>
    </location>
</feature>
<evidence type="ECO:0000259" key="1">
    <source>
        <dbReference type="Pfam" id="PF07510"/>
    </source>
</evidence>
<evidence type="ECO:0000313" key="2">
    <source>
        <dbReference type="EMBL" id="SVC92575.1"/>
    </source>
</evidence>
<sequence>MRLKRRFVVENDDRFCNHLTMRFSAAVLILVASACTLPEATRGPVTTTATTTVMVTTATVSRTSTTASAATPPVAESSTVTTSFSEVASVRIAPEREGGYQRRLFKHWSDLDGDGCDTRREVLIEESIEPVTVAIGCSLQGGRWYSAFDGVETDDPSTFDVDHMVPLKEAWDSGAWAWDAARRQAFANDTTLADALIAVSASSNRSKGSKDPAEWMPPLESFRCSYVTAWLAVKRAWELSMDEAEYETIETWTQKC</sequence>
<name>A0A382R5Y9_9ZZZZ</name>
<dbReference type="EMBL" id="UINC01119040">
    <property type="protein sequence ID" value="SVC92575.1"/>
    <property type="molecule type" value="Genomic_DNA"/>
</dbReference>
<proteinExistence type="predicted"/>
<dbReference type="Pfam" id="PF07510">
    <property type="entry name" value="GmrSD_C"/>
    <property type="match status" value="1"/>
</dbReference>
<dbReference type="AlphaFoldDB" id="A0A382R5Y9"/>